<accession>A0A329RM92</accession>
<feature type="transmembrane region" description="Helical" evidence="1">
    <location>
        <begin position="21"/>
        <end position="37"/>
    </location>
</feature>
<organism evidence="2 3">
    <name type="scientific">Phytophthora cactorum</name>
    <dbReference type="NCBI Taxonomy" id="29920"/>
    <lineage>
        <taxon>Eukaryota</taxon>
        <taxon>Sar</taxon>
        <taxon>Stramenopiles</taxon>
        <taxon>Oomycota</taxon>
        <taxon>Peronosporomycetes</taxon>
        <taxon>Peronosporales</taxon>
        <taxon>Peronosporaceae</taxon>
        <taxon>Phytophthora</taxon>
    </lineage>
</organism>
<feature type="transmembrane region" description="Helical" evidence="1">
    <location>
        <begin position="57"/>
        <end position="76"/>
    </location>
</feature>
<dbReference type="AlphaFoldDB" id="A0A329RM92"/>
<dbReference type="Proteomes" id="UP000251314">
    <property type="component" value="Unassembled WGS sequence"/>
</dbReference>
<gene>
    <name evidence="2" type="ORF">PC110_g17785</name>
</gene>
<keyword evidence="1" id="KW-1133">Transmembrane helix</keyword>
<dbReference type="VEuPathDB" id="FungiDB:PC110_g17785"/>
<dbReference type="EMBL" id="MJFZ01000710">
    <property type="protein sequence ID" value="RAW25804.1"/>
    <property type="molecule type" value="Genomic_DNA"/>
</dbReference>
<keyword evidence="1" id="KW-0812">Transmembrane</keyword>
<evidence type="ECO:0000313" key="2">
    <source>
        <dbReference type="EMBL" id="RAW25804.1"/>
    </source>
</evidence>
<proteinExistence type="predicted"/>
<sequence length="101" mass="11443">MPRVAAVMLLAWPSIIERHHFPGAALTVELLLLLVALRRYHFPGATLAVESLLDLPWAAPPIVALLLLLLALGHFFRFQCQNEYREQKGDVLDDDEIILKF</sequence>
<evidence type="ECO:0000256" key="1">
    <source>
        <dbReference type="SAM" id="Phobius"/>
    </source>
</evidence>
<reference evidence="2 3" key="1">
    <citation type="submission" date="2018-01" db="EMBL/GenBank/DDBJ databases">
        <title>Draft genome of the strawberry crown rot pathogen Phytophthora cactorum.</title>
        <authorList>
            <person name="Armitage A.D."/>
            <person name="Lysoe E."/>
            <person name="Nellist C.F."/>
            <person name="Harrison R.J."/>
            <person name="Brurberg M.B."/>
        </authorList>
    </citation>
    <scope>NUCLEOTIDE SEQUENCE [LARGE SCALE GENOMIC DNA]</scope>
    <source>
        <strain evidence="2 3">10300</strain>
    </source>
</reference>
<name>A0A329RM92_9STRA</name>
<comment type="caution">
    <text evidence="2">The sequence shown here is derived from an EMBL/GenBank/DDBJ whole genome shotgun (WGS) entry which is preliminary data.</text>
</comment>
<keyword evidence="3" id="KW-1185">Reference proteome</keyword>
<evidence type="ECO:0000313" key="3">
    <source>
        <dbReference type="Proteomes" id="UP000251314"/>
    </source>
</evidence>
<keyword evidence="1" id="KW-0472">Membrane</keyword>
<protein>
    <submittedName>
        <fullName evidence="2">Uncharacterized protein</fullName>
    </submittedName>
</protein>